<gene>
    <name evidence="3" type="ORF">C7383_102142</name>
</gene>
<dbReference type="RefSeq" id="WP_109624958.1">
    <property type="nucleotide sequence ID" value="NZ_JANKBI010000012.1"/>
</dbReference>
<evidence type="ECO:0000259" key="2">
    <source>
        <dbReference type="Pfam" id="PF12010"/>
    </source>
</evidence>
<dbReference type="Pfam" id="PF01547">
    <property type="entry name" value="SBP_bac_1"/>
    <property type="match status" value="1"/>
</dbReference>
<dbReference type="EMBL" id="QGGY01000002">
    <property type="protein sequence ID" value="PWJ78009.1"/>
    <property type="molecule type" value="Genomic_DNA"/>
</dbReference>
<sequence>MKKRTLSMLLASAVAVSAMSFTSPATVLAEEMPNLVVSYAYAEIPADIDKIEAALSELAQEKIGCTVTLEAFTYGNINDQLTLILSSPSEQLDVMFGRFFGTGISGYVSKGQLTGLNDLLDEYGQGIKEVIGQDYLDAASVDGEIYGVTTCRDLGAQNAFLFRKDIIDELGIDLSTVSDYEDLTPIFEQIHEAHPELYVTGASATQSPFFVKQFKKVDFLADRLGVLMDYNEPVVSNLFESEEFRDLVELTTQWNQAGYIYPDITTDSSNSVQMLLSNGLAASYMQSWKPGAIVENQNTVQNYELEAAVIGHPAAFTMSVQSWMWTIPTNSKYPEKAMEFMNLLYTDEEVVNLLSYGIEGEHYVVTDDGFAADGPESSGYADKAAWKAGNAYLAHVWEGDEADLYEQLKAFNESADKTCAMGFVMDNSSVSAEYTALQSVLAQYETLLEWGFAGDIDATIEQFNNALYEAGLQAYMDEKQRQLDEFLGK</sequence>
<feature type="chain" id="PRO_5044496586" evidence="1">
    <location>
        <begin position="30"/>
        <end position="489"/>
    </location>
</feature>
<reference evidence="3 4" key="1">
    <citation type="submission" date="2018-05" db="EMBL/GenBank/DDBJ databases">
        <authorList>
            <person name="Goeker M."/>
            <person name="Huntemann M."/>
            <person name="Clum A."/>
            <person name="Pillay M."/>
            <person name="Palaniappan K."/>
            <person name="Varghese N."/>
            <person name="Mikhailova N."/>
            <person name="Stamatis D."/>
            <person name="Reddy T."/>
            <person name="Daum C."/>
            <person name="Shapiro N."/>
            <person name="Ivanova N."/>
            <person name="Kyrpides N."/>
            <person name="Woyke T."/>
        </authorList>
    </citation>
    <scope>NUCLEOTIDE SEQUENCE [LARGE SCALE GENOMIC DNA]</scope>
    <source>
        <strain evidence="3 4">DSM 26524</strain>
    </source>
</reference>
<protein>
    <submittedName>
        <fullName evidence="3">Carbohydrate ABC transporter substrate-binding protein (CUT1 family)</fullName>
    </submittedName>
</protein>
<name>A0AB73T7X3_9FIRM</name>
<dbReference type="Pfam" id="PF12010">
    <property type="entry name" value="DUF3502"/>
    <property type="match status" value="1"/>
</dbReference>
<evidence type="ECO:0000256" key="1">
    <source>
        <dbReference type="SAM" id="SignalP"/>
    </source>
</evidence>
<evidence type="ECO:0000313" key="4">
    <source>
        <dbReference type="Proteomes" id="UP000245412"/>
    </source>
</evidence>
<keyword evidence="1" id="KW-0732">Signal</keyword>
<dbReference type="Gene3D" id="3.40.190.10">
    <property type="entry name" value="Periplasmic binding protein-like II"/>
    <property type="match status" value="1"/>
</dbReference>
<dbReference type="InterPro" id="IPR022627">
    <property type="entry name" value="DUF3502"/>
</dbReference>
<feature type="domain" description="DUF3502" evidence="2">
    <location>
        <begin position="420"/>
        <end position="487"/>
    </location>
</feature>
<dbReference type="SUPFAM" id="SSF53850">
    <property type="entry name" value="Periplasmic binding protein-like II"/>
    <property type="match status" value="1"/>
</dbReference>
<dbReference type="Proteomes" id="UP000245412">
    <property type="component" value="Unassembled WGS sequence"/>
</dbReference>
<feature type="signal peptide" evidence="1">
    <location>
        <begin position="1"/>
        <end position="29"/>
    </location>
</feature>
<keyword evidence="4" id="KW-1185">Reference proteome</keyword>
<dbReference type="PANTHER" id="PTHR43649">
    <property type="entry name" value="ARABINOSE-BINDING PROTEIN-RELATED"/>
    <property type="match status" value="1"/>
</dbReference>
<dbReference type="AlphaFoldDB" id="A0AB73T7X3"/>
<dbReference type="InterPro" id="IPR006059">
    <property type="entry name" value="SBP"/>
</dbReference>
<comment type="caution">
    <text evidence="3">The sequence shown here is derived from an EMBL/GenBank/DDBJ whole genome shotgun (WGS) entry which is preliminary data.</text>
</comment>
<proteinExistence type="predicted"/>
<dbReference type="PANTHER" id="PTHR43649:SF17">
    <property type="entry name" value="ABC TRANSPORTER SOLUTE BINDING PROTEIN-SUGAR TRANSPORT"/>
    <property type="match status" value="1"/>
</dbReference>
<accession>A0AB73T7X3</accession>
<organism evidence="3 4">
    <name type="scientific">Murimonas intestini</name>
    <dbReference type="NCBI Taxonomy" id="1337051"/>
    <lineage>
        <taxon>Bacteria</taxon>
        <taxon>Bacillati</taxon>
        <taxon>Bacillota</taxon>
        <taxon>Clostridia</taxon>
        <taxon>Lachnospirales</taxon>
        <taxon>Lachnospiraceae</taxon>
        <taxon>Murimonas</taxon>
    </lineage>
</organism>
<evidence type="ECO:0000313" key="3">
    <source>
        <dbReference type="EMBL" id="PWJ78009.1"/>
    </source>
</evidence>
<dbReference type="InterPro" id="IPR050490">
    <property type="entry name" value="Bact_solute-bd_prot1"/>
</dbReference>